<dbReference type="EMBL" id="VDLU01000003">
    <property type="protein sequence ID" value="TNJ27915.1"/>
    <property type="molecule type" value="Genomic_DNA"/>
</dbReference>
<protein>
    <submittedName>
        <fullName evidence="2">Uncharacterized protein</fullName>
    </submittedName>
</protein>
<dbReference type="AlphaFoldDB" id="A0A4Z1SSF8"/>
<comment type="caution">
    <text evidence="2">The sequence shown here is derived from an EMBL/GenBank/DDBJ whole genome shotgun (WGS) entry which is preliminary data.</text>
</comment>
<proteinExistence type="predicted"/>
<accession>A0A4Z1SSF8</accession>
<dbReference type="VEuPathDB" id="GiardiaDB:GMRT_16094"/>
<name>A0A4Z1SSF8_GIAMU</name>
<sequence length="174" mass="19886">MGFVKGVLHILSACYQVICLGTVCGLLILLFFMYGRRQALKRALDTAIHITRLPVHNSSFIVFNPQLTRPFYLRGFLKTWDLGGRQLEVISTPHQPSVYASWYDGHLFSEWIGTTDTKALEIVCDPSCNSPENYYLLSPYLTSIPYLERSIKHMNTLLLSLATVSFLLLLRTRR</sequence>
<keyword evidence="1" id="KW-1133">Transmembrane helix</keyword>
<evidence type="ECO:0000256" key="1">
    <source>
        <dbReference type="SAM" id="Phobius"/>
    </source>
</evidence>
<evidence type="ECO:0000313" key="3">
    <source>
        <dbReference type="Proteomes" id="UP000315496"/>
    </source>
</evidence>
<keyword evidence="3" id="KW-1185">Reference proteome</keyword>
<reference evidence="2 3" key="1">
    <citation type="submission" date="2019-05" db="EMBL/GenBank/DDBJ databases">
        <title>The compact genome of Giardia muris reveals important steps in the evolution of intestinal protozoan parasites.</title>
        <authorList>
            <person name="Xu F."/>
            <person name="Jimenez-Gonzalez A."/>
            <person name="Einarsson E."/>
            <person name="Astvaldsson A."/>
            <person name="Peirasmaki D."/>
            <person name="Eckmann L."/>
            <person name="Andersson J.O."/>
            <person name="Svard S.G."/>
            <person name="Jerlstrom-Hultqvist J."/>
        </authorList>
    </citation>
    <scope>NUCLEOTIDE SEQUENCE [LARGE SCALE GENOMIC DNA]</scope>
    <source>
        <strain evidence="2 3">Roberts-Thomson</strain>
    </source>
</reference>
<keyword evidence="1" id="KW-0812">Transmembrane</keyword>
<feature type="transmembrane region" description="Helical" evidence="1">
    <location>
        <begin position="6"/>
        <end position="32"/>
    </location>
</feature>
<gene>
    <name evidence="2" type="ORF">GMRT_16094</name>
</gene>
<organism evidence="2 3">
    <name type="scientific">Giardia muris</name>
    <dbReference type="NCBI Taxonomy" id="5742"/>
    <lineage>
        <taxon>Eukaryota</taxon>
        <taxon>Metamonada</taxon>
        <taxon>Diplomonadida</taxon>
        <taxon>Hexamitidae</taxon>
        <taxon>Giardiinae</taxon>
        <taxon>Giardia</taxon>
    </lineage>
</organism>
<dbReference type="Proteomes" id="UP000315496">
    <property type="component" value="Chromosome 3"/>
</dbReference>
<dbReference type="OrthoDB" id="10259334at2759"/>
<keyword evidence="1" id="KW-0472">Membrane</keyword>
<evidence type="ECO:0000313" key="2">
    <source>
        <dbReference type="EMBL" id="TNJ27915.1"/>
    </source>
</evidence>